<evidence type="ECO:0000256" key="5">
    <source>
        <dbReference type="ARBA" id="ARBA00023027"/>
    </source>
</evidence>
<feature type="domain" description="RCK C-terminal" evidence="8">
    <location>
        <begin position="137"/>
        <end position="218"/>
    </location>
</feature>
<dbReference type="InterPro" id="IPR036721">
    <property type="entry name" value="RCK_C_sf"/>
</dbReference>
<dbReference type="Pfam" id="PF02080">
    <property type="entry name" value="TrkA_C"/>
    <property type="match status" value="1"/>
</dbReference>
<evidence type="ECO:0000256" key="4">
    <source>
        <dbReference type="ARBA" id="ARBA00022958"/>
    </source>
</evidence>
<dbReference type="Gene3D" id="3.40.50.720">
    <property type="entry name" value="NAD(P)-binding Rossmann-like Domain"/>
    <property type="match status" value="1"/>
</dbReference>
<dbReference type="AlphaFoldDB" id="A0A9D2M072"/>
<feature type="domain" description="RCK N-terminal" evidence="7">
    <location>
        <begin position="1"/>
        <end position="124"/>
    </location>
</feature>
<evidence type="ECO:0000259" key="7">
    <source>
        <dbReference type="PROSITE" id="PS51201"/>
    </source>
</evidence>
<dbReference type="PRINTS" id="PR00335">
    <property type="entry name" value="KUPTAKETRKA"/>
</dbReference>
<gene>
    <name evidence="9" type="ORF">H9942_11760</name>
</gene>
<keyword evidence="3" id="KW-0633">Potassium transport</keyword>
<dbReference type="PANTHER" id="PTHR43833:SF5">
    <property type="entry name" value="TRK SYSTEM POTASSIUM UPTAKE PROTEIN TRKA"/>
    <property type="match status" value="1"/>
</dbReference>
<dbReference type="PROSITE" id="PS51202">
    <property type="entry name" value="RCK_C"/>
    <property type="match status" value="1"/>
</dbReference>
<dbReference type="GO" id="GO:0005886">
    <property type="term" value="C:plasma membrane"/>
    <property type="evidence" value="ECO:0007669"/>
    <property type="project" value="InterPro"/>
</dbReference>
<evidence type="ECO:0000259" key="8">
    <source>
        <dbReference type="PROSITE" id="PS51202"/>
    </source>
</evidence>
<dbReference type="Proteomes" id="UP000824214">
    <property type="component" value="Unassembled WGS sequence"/>
</dbReference>
<proteinExistence type="predicted"/>
<dbReference type="PANTHER" id="PTHR43833">
    <property type="entry name" value="POTASSIUM CHANNEL PROTEIN 2-RELATED-RELATED"/>
    <property type="match status" value="1"/>
</dbReference>
<reference evidence="9" key="2">
    <citation type="submission" date="2021-04" db="EMBL/GenBank/DDBJ databases">
        <authorList>
            <person name="Gilroy R."/>
        </authorList>
    </citation>
    <scope>NUCLEOTIDE SEQUENCE</scope>
    <source>
        <strain evidence="9">ChiBcolR8-3208</strain>
    </source>
</reference>
<dbReference type="PROSITE" id="PS51201">
    <property type="entry name" value="RCK_N"/>
    <property type="match status" value="1"/>
</dbReference>
<dbReference type="InterPro" id="IPR003148">
    <property type="entry name" value="RCK_N"/>
</dbReference>
<evidence type="ECO:0000313" key="10">
    <source>
        <dbReference type="Proteomes" id="UP000824214"/>
    </source>
</evidence>
<comment type="caution">
    <text evidence="9">The sequence shown here is derived from an EMBL/GenBank/DDBJ whole genome shotgun (WGS) entry which is preliminary data.</text>
</comment>
<evidence type="ECO:0000256" key="1">
    <source>
        <dbReference type="ARBA" id="ARBA00017378"/>
    </source>
</evidence>
<dbReference type="SUPFAM" id="SSF116726">
    <property type="entry name" value="TrkA C-terminal domain-like"/>
    <property type="match status" value="1"/>
</dbReference>
<dbReference type="SUPFAM" id="SSF51735">
    <property type="entry name" value="NAD(P)-binding Rossmann-fold domains"/>
    <property type="match status" value="1"/>
</dbReference>
<dbReference type="GO" id="GO:0015079">
    <property type="term" value="F:potassium ion transmembrane transporter activity"/>
    <property type="evidence" value="ECO:0007669"/>
    <property type="project" value="InterPro"/>
</dbReference>
<keyword evidence="5" id="KW-0520">NAD</keyword>
<name>A0A9D2M072_9FIRM</name>
<accession>A0A9D2M072</accession>
<sequence length="221" mass="23843">MRMVIVGGGKVGWNLARIMLERRHNVSLIEKDRQRCERLADDLDAAIYRGDGTNVGVLEAAGAQNADVFMTVTGSDQDNLVACQVARDHFHAKKVISRVNDPRNIETFQVLGIGNTACSTEILTKMIEQEADLAHMHLIATLNQGKAGICSMTLPSNTALDGVALKDIDLPGGTLVISLIRRGVLTIPNGSTTLQAGDELVAVSEERSQKALMRALAETVR</sequence>
<evidence type="ECO:0000256" key="3">
    <source>
        <dbReference type="ARBA" id="ARBA00022538"/>
    </source>
</evidence>
<protein>
    <recommendedName>
        <fullName evidence="1">Trk system potassium uptake protein TrkA</fullName>
    </recommendedName>
</protein>
<dbReference type="EMBL" id="DWXZ01000252">
    <property type="protein sequence ID" value="HJB38722.1"/>
    <property type="molecule type" value="Genomic_DNA"/>
</dbReference>
<reference evidence="9" key="1">
    <citation type="journal article" date="2021" name="PeerJ">
        <title>Extensive microbial diversity within the chicken gut microbiome revealed by metagenomics and culture.</title>
        <authorList>
            <person name="Gilroy R."/>
            <person name="Ravi A."/>
            <person name="Getino M."/>
            <person name="Pursley I."/>
            <person name="Horton D.L."/>
            <person name="Alikhan N.F."/>
            <person name="Baker D."/>
            <person name="Gharbi K."/>
            <person name="Hall N."/>
            <person name="Watson M."/>
            <person name="Adriaenssens E.M."/>
            <person name="Foster-Nyarko E."/>
            <person name="Jarju S."/>
            <person name="Secka A."/>
            <person name="Antonio M."/>
            <person name="Oren A."/>
            <person name="Chaudhuri R.R."/>
            <person name="La Ragione R."/>
            <person name="Hildebrand F."/>
            <person name="Pallen M.J."/>
        </authorList>
    </citation>
    <scope>NUCLEOTIDE SEQUENCE</scope>
    <source>
        <strain evidence="9">ChiBcolR8-3208</strain>
    </source>
</reference>
<evidence type="ECO:0000256" key="6">
    <source>
        <dbReference type="ARBA" id="ARBA00023065"/>
    </source>
</evidence>
<evidence type="ECO:0000256" key="2">
    <source>
        <dbReference type="ARBA" id="ARBA00022448"/>
    </source>
</evidence>
<dbReference type="InterPro" id="IPR006037">
    <property type="entry name" value="RCK_C"/>
</dbReference>
<organism evidence="9 10">
    <name type="scientific">Candidatus Acutalibacter ornithocaccae</name>
    <dbReference type="NCBI Taxonomy" id="2838416"/>
    <lineage>
        <taxon>Bacteria</taxon>
        <taxon>Bacillati</taxon>
        <taxon>Bacillota</taxon>
        <taxon>Clostridia</taxon>
        <taxon>Eubacteriales</taxon>
        <taxon>Acutalibacteraceae</taxon>
        <taxon>Acutalibacter</taxon>
    </lineage>
</organism>
<dbReference type="Pfam" id="PF02254">
    <property type="entry name" value="TrkA_N"/>
    <property type="match status" value="1"/>
</dbReference>
<keyword evidence="2" id="KW-0813">Transport</keyword>
<dbReference type="Gene3D" id="3.30.70.1450">
    <property type="entry name" value="Regulator of K+ conductance, C-terminal domain"/>
    <property type="match status" value="1"/>
</dbReference>
<keyword evidence="6" id="KW-0406">Ion transport</keyword>
<dbReference type="InterPro" id="IPR006036">
    <property type="entry name" value="K_uptake_TrkA"/>
</dbReference>
<evidence type="ECO:0000313" key="9">
    <source>
        <dbReference type="EMBL" id="HJB38722.1"/>
    </source>
</evidence>
<keyword evidence="4" id="KW-0630">Potassium</keyword>
<dbReference type="InterPro" id="IPR036291">
    <property type="entry name" value="NAD(P)-bd_dom_sf"/>
</dbReference>
<dbReference type="InterPro" id="IPR050721">
    <property type="entry name" value="Trk_Ktr_HKT_K-transport"/>
</dbReference>